<name>A0ABS2P1W8_9BACI</name>
<dbReference type="PANTHER" id="PTHR40032:SF1">
    <property type="entry name" value="EXPORTED PROTEIN"/>
    <property type="match status" value="1"/>
</dbReference>
<feature type="domain" description="Putative amidase" evidence="1">
    <location>
        <begin position="136"/>
        <end position="288"/>
    </location>
</feature>
<protein>
    <recommendedName>
        <fullName evidence="1">Putative amidase domain-containing protein</fullName>
    </recommendedName>
</protein>
<reference evidence="2 3" key="1">
    <citation type="submission" date="2021-01" db="EMBL/GenBank/DDBJ databases">
        <title>Genomic Encyclopedia of Type Strains, Phase IV (KMG-IV): sequencing the most valuable type-strain genomes for metagenomic binning, comparative biology and taxonomic classification.</title>
        <authorList>
            <person name="Goeker M."/>
        </authorList>
    </citation>
    <scope>NUCLEOTIDE SEQUENCE [LARGE SCALE GENOMIC DNA]</scope>
    <source>
        <strain evidence="2 3">DSM 25879</strain>
    </source>
</reference>
<dbReference type="EMBL" id="JAFBED010000005">
    <property type="protein sequence ID" value="MBM7620956.1"/>
    <property type="molecule type" value="Genomic_DNA"/>
</dbReference>
<dbReference type="InterPro" id="IPR024301">
    <property type="entry name" value="Amidase_6"/>
</dbReference>
<comment type="caution">
    <text evidence="2">The sequence shown here is derived from an EMBL/GenBank/DDBJ whole genome shotgun (WGS) entry which is preliminary data.</text>
</comment>
<gene>
    <name evidence="2" type="ORF">JOC95_002811</name>
</gene>
<accession>A0ABS2P1W8</accession>
<sequence length="295" mass="34972">MKEKLKLHIQSRIDQYVNKSRQSGRALINEDTISRKQEMHRRRGAEIVKCVATGRILSMHKDEDEETAVYEVHVRYLIKLNGELYMEEEADHRYAVWYGDDIVQDVPLHEEGNNTEEVPHAPLVEDEWDRNVRFTYNRLEAVRYAEQWWNTFNPKYKKFDVDCTNYISQCLHEGGAPMVGYPKKSGAWWMRNKDWSYTWTVANALRWYLPVAKSGMKSREVARADLLMPGDVICYDFQGDGRFDHITIVVAKDPNNEPLVNAHTYNSRMRYWKYEDSTAYTPNIKYKFFHILDRN</sequence>
<evidence type="ECO:0000259" key="1">
    <source>
        <dbReference type="Pfam" id="PF12671"/>
    </source>
</evidence>
<keyword evidence="3" id="KW-1185">Reference proteome</keyword>
<proteinExistence type="predicted"/>
<organism evidence="2 3">
    <name type="scientific">Sutcliffiella tianshenii</name>
    <dbReference type="NCBI Taxonomy" id="1463404"/>
    <lineage>
        <taxon>Bacteria</taxon>
        <taxon>Bacillati</taxon>
        <taxon>Bacillota</taxon>
        <taxon>Bacilli</taxon>
        <taxon>Bacillales</taxon>
        <taxon>Bacillaceae</taxon>
        <taxon>Sutcliffiella</taxon>
    </lineage>
</organism>
<evidence type="ECO:0000313" key="2">
    <source>
        <dbReference type="EMBL" id="MBM7620956.1"/>
    </source>
</evidence>
<evidence type="ECO:0000313" key="3">
    <source>
        <dbReference type="Proteomes" id="UP000737402"/>
    </source>
</evidence>
<dbReference type="RefSeq" id="WP_204417255.1">
    <property type="nucleotide sequence ID" value="NZ_JAFBED010000005.1"/>
</dbReference>
<dbReference type="Pfam" id="PF12671">
    <property type="entry name" value="Amidase_6"/>
    <property type="match status" value="1"/>
</dbReference>
<dbReference type="Proteomes" id="UP000737402">
    <property type="component" value="Unassembled WGS sequence"/>
</dbReference>
<dbReference type="PANTHER" id="PTHR40032">
    <property type="entry name" value="EXPORTED PROTEIN-RELATED"/>
    <property type="match status" value="1"/>
</dbReference>